<evidence type="ECO:0000256" key="2">
    <source>
        <dbReference type="ARBA" id="ARBA00022814"/>
    </source>
</evidence>
<dbReference type="PANTHER" id="PTHR11078">
    <property type="entry name" value="N UTILIZATION SUBSTANCE PROTEIN B-RELATED"/>
    <property type="match status" value="1"/>
</dbReference>
<sequence length="178" mass="20838">MPQCLRSKWQVFTQKLRRAENKKPYMTKRRKARELALQFLYEEDGDISNLDYKINRFYNDFAVESLKRDGFIKTKEDLNKKKDTAEILDFFSSIVKGTLINLKKIDEVIKNISKNWSIERMSRVDRNLLRLSIYEIIFAPETPKNVVINEAVEIAKKFGNDESPAFINGILDAAIKVK</sequence>
<comment type="similarity">
    <text evidence="1 6">Belongs to the NusB family.</text>
</comment>
<keyword evidence="5 6" id="KW-0804">Transcription</keyword>
<reference evidence="8 9" key="1">
    <citation type="submission" date="2019-01" db="EMBL/GenBank/DDBJ databases">
        <title>Insights into ecological role of a new deltaproteobacterial order Candidatus Sinidesulfobacterales (Sva0485) by metagenomics and metatranscriptomics.</title>
        <authorList>
            <person name="Tan S."/>
            <person name="Liu J."/>
            <person name="Fang Y."/>
            <person name="Hedlund B."/>
            <person name="Lian Z.-H."/>
            <person name="Huang L.-Y."/>
            <person name="Li J.-T."/>
            <person name="Huang L.-N."/>
            <person name="Li W.-J."/>
            <person name="Jiang H.-C."/>
            <person name="Dong H.-L."/>
            <person name="Shu W.-S."/>
        </authorList>
    </citation>
    <scope>NUCLEOTIDE SEQUENCE [LARGE SCALE GENOMIC DNA]</scope>
    <source>
        <strain evidence="8">AP4</strain>
    </source>
</reference>
<dbReference type="InterPro" id="IPR006027">
    <property type="entry name" value="NusB_RsmB_TIM44"/>
</dbReference>
<dbReference type="InterPro" id="IPR035926">
    <property type="entry name" value="NusB-like_sf"/>
</dbReference>
<evidence type="ECO:0000256" key="5">
    <source>
        <dbReference type="ARBA" id="ARBA00023163"/>
    </source>
</evidence>
<organism evidence="8 9">
    <name type="scientific">Candidatus Acidulodesulfobacterium acidiphilum</name>
    <dbReference type="NCBI Taxonomy" id="2597224"/>
    <lineage>
        <taxon>Bacteria</taxon>
        <taxon>Deltaproteobacteria</taxon>
        <taxon>Candidatus Acidulodesulfobacterales</taxon>
        <taxon>Candidatus Acidulodesulfobacterium</taxon>
    </lineage>
</organism>
<dbReference type="Pfam" id="PF01029">
    <property type="entry name" value="NusB"/>
    <property type="match status" value="1"/>
</dbReference>
<dbReference type="Gene3D" id="1.10.940.10">
    <property type="entry name" value="NusB-like"/>
    <property type="match status" value="1"/>
</dbReference>
<keyword evidence="2 6" id="KW-0889">Transcription antitermination</keyword>
<dbReference type="EMBL" id="SHMQ01000001">
    <property type="protein sequence ID" value="RZV40354.1"/>
    <property type="molecule type" value="Genomic_DNA"/>
</dbReference>
<dbReference type="PANTHER" id="PTHR11078:SF3">
    <property type="entry name" value="ANTITERMINATION NUSB DOMAIN-CONTAINING PROTEIN"/>
    <property type="match status" value="1"/>
</dbReference>
<accession>A0A520XGQ0</accession>
<dbReference type="AlphaFoldDB" id="A0A520XGQ0"/>
<dbReference type="Proteomes" id="UP000322454">
    <property type="component" value="Unassembled WGS sequence"/>
</dbReference>
<comment type="function">
    <text evidence="6">Involved in transcription antitermination. Required for transcription of ribosomal RNA (rRNA) genes. Binds specifically to the boxA antiterminator sequence of the ribosomal RNA (rrn) operons.</text>
</comment>
<dbReference type="GO" id="GO:0006353">
    <property type="term" value="P:DNA-templated transcription termination"/>
    <property type="evidence" value="ECO:0007669"/>
    <property type="project" value="UniProtKB-UniRule"/>
</dbReference>
<proteinExistence type="inferred from homology"/>
<keyword evidence="4 6" id="KW-0805">Transcription regulation</keyword>
<keyword evidence="3 6" id="KW-0694">RNA-binding</keyword>
<comment type="caution">
    <text evidence="8">The sequence shown here is derived from an EMBL/GenBank/DDBJ whole genome shotgun (WGS) entry which is preliminary data.</text>
</comment>
<evidence type="ECO:0000313" key="9">
    <source>
        <dbReference type="Proteomes" id="UP000322454"/>
    </source>
</evidence>
<evidence type="ECO:0000256" key="6">
    <source>
        <dbReference type="HAMAP-Rule" id="MF_00073"/>
    </source>
</evidence>
<dbReference type="SUPFAM" id="SSF48013">
    <property type="entry name" value="NusB-like"/>
    <property type="match status" value="1"/>
</dbReference>
<evidence type="ECO:0000259" key="7">
    <source>
        <dbReference type="Pfam" id="PF01029"/>
    </source>
</evidence>
<name>A0A520XGQ0_9DELT</name>
<gene>
    <name evidence="6 8" type="primary">nusB</name>
    <name evidence="8" type="ORF">EVJ48_00070</name>
</gene>
<dbReference type="GO" id="GO:0031564">
    <property type="term" value="P:transcription antitermination"/>
    <property type="evidence" value="ECO:0007669"/>
    <property type="project" value="UniProtKB-KW"/>
</dbReference>
<dbReference type="HAMAP" id="MF_00073">
    <property type="entry name" value="NusB"/>
    <property type="match status" value="1"/>
</dbReference>
<dbReference type="GO" id="GO:0005829">
    <property type="term" value="C:cytosol"/>
    <property type="evidence" value="ECO:0007669"/>
    <property type="project" value="TreeGrafter"/>
</dbReference>
<evidence type="ECO:0000256" key="1">
    <source>
        <dbReference type="ARBA" id="ARBA00005952"/>
    </source>
</evidence>
<evidence type="ECO:0000256" key="3">
    <source>
        <dbReference type="ARBA" id="ARBA00022884"/>
    </source>
</evidence>
<evidence type="ECO:0000313" key="8">
    <source>
        <dbReference type="EMBL" id="RZV40354.1"/>
    </source>
</evidence>
<evidence type="ECO:0000256" key="4">
    <source>
        <dbReference type="ARBA" id="ARBA00023015"/>
    </source>
</evidence>
<dbReference type="InterPro" id="IPR011605">
    <property type="entry name" value="NusB_fam"/>
</dbReference>
<feature type="domain" description="NusB/RsmB/TIM44" evidence="7">
    <location>
        <begin position="30"/>
        <end position="175"/>
    </location>
</feature>
<dbReference type="GO" id="GO:0003723">
    <property type="term" value="F:RNA binding"/>
    <property type="evidence" value="ECO:0007669"/>
    <property type="project" value="UniProtKB-UniRule"/>
</dbReference>
<dbReference type="CDD" id="cd00619">
    <property type="entry name" value="Terminator_NusB"/>
    <property type="match status" value="1"/>
</dbReference>
<dbReference type="NCBIfam" id="TIGR01951">
    <property type="entry name" value="nusB"/>
    <property type="match status" value="1"/>
</dbReference>
<protein>
    <recommendedName>
        <fullName evidence="6">Transcription antitermination protein NusB</fullName>
    </recommendedName>
    <alternativeName>
        <fullName evidence="6">Antitermination factor NusB</fullName>
    </alternativeName>
</protein>